<keyword evidence="2 3" id="KW-0378">Hydrolase</keyword>
<dbReference type="InterPro" id="IPR050309">
    <property type="entry name" value="Type-B_Carboxylest/Lipase"/>
</dbReference>
<gene>
    <name evidence="6" type="ORF">JAV76_00695</name>
</gene>
<dbReference type="EMBL" id="JAEINH010000001">
    <property type="protein sequence ID" value="MBI9113529.1"/>
    <property type="molecule type" value="Genomic_DNA"/>
</dbReference>
<proteinExistence type="inferred from homology"/>
<evidence type="ECO:0000256" key="4">
    <source>
        <dbReference type="SAM" id="MobiDB-lite"/>
    </source>
</evidence>
<dbReference type="InterPro" id="IPR029058">
    <property type="entry name" value="AB_hydrolase_fold"/>
</dbReference>
<dbReference type="InterPro" id="IPR019826">
    <property type="entry name" value="Carboxylesterase_B_AS"/>
</dbReference>
<feature type="compositionally biased region" description="Polar residues" evidence="4">
    <location>
        <begin position="75"/>
        <end position="84"/>
    </location>
</feature>
<feature type="region of interest" description="Disordered" evidence="4">
    <location>
        <begin position="1"/>
        <end position="96"/>
    </location>
</feature>
<sequence length="572" mass="60124">MSYPRPRAAAIRQPHPVPPPQVLLGSPQDQPRIGAARRTRASPGGIASREEPSSTGGPPVSTPSSSTGRSVGPQVETTSGTVRGTSGPGGTRIFKGVPYAEAPVGNLRFRAPRPAPRWTGVRSAVHDAPVAPQRVSNPFTGAGPDTEQSEDCLTLTVTTPPTTTDDAPRPVLVWFHGGDNVTGSGSAPAYAGDALALRGDVVVVTVSYRLGALGWVDFSSFSTSQHIFETNLGLRDQIAALEWVRDNISAFGGDPGAVTVGGQSAGATSVTTLLCVPSAAGLFHRAIAMSPDVAGVSGAERAAGWARDYVNWLRTTESLAVDALLTAPPKELADATARLAALVAKETPGASCTRPVVDGDLLPEHPVDVLTEGRGHPVPLLAGSTKHEGLPFVGSRRSAVPTTSEAIDLFFEINDPGAQLTVLSAYPGYPSMRARAQLGGDAMFWVPTVTAARAHAEQAPTFVYRYDVTTPALNLRGHGGGHGTELVPTFGTLSSSRARALTRLGGLEDLTAVSERMQDAWTSFVRTGTPGTGWPTYDSDDRLTKVFASRDRVVSDPGRERRRAWEGVARYR</sequence>
<dbReference type="InterPro" id="IPR002018">
    <property type="entry name" value="CarbesteraseB"/>
</dbReference>
<dbReference type="Pfam" id="PF00135">
    <property type="entry name" value="COesterase"/>
    <property type="match status" value="1"/>
</dbReference>
<comment type="caution">
    <text evidence="6">The sequence shown here is derived from an EMBL/GenBank/DDBJ whole genome shotgun (WGS) entry which is preliminary data.</text>
</comment>
<dbReference type="PANTHER" id="PTHR11559">
    <property type="entry name" value="CARBOXYLESTERASE"/>
    <property type="match status" value="1"/>
</dbReference>
<dbReference type="Proteomes" id="UP000602087">
    <property type="component" value="Unassembled WGS sequence"/>
</dbReference>
<accession>A0A934IAY4</accession>
<dbReference type="GO" id="GO:0016787">
    <property type="term" value="F:hydrolase activity"/>
    <property type="evidence" value="ECO:0007669"/>
    <property type="project" value="UniProtKB-KW"/>
</dbReference>
<dbReference type="EC" id="3.1.1.-" evidence="3"/>
<feature type="compositionally biased region" description="Low complexity" evidence="4">
    <location>
        <begin position="53"/>
        <end position="73"/>
    </location>
</feature>
<name>A0A934IAY4_9MICO</name>
<evidence type="ECO:0000313" key="6">
    <source>
        <dbReference type="EMBL" id="MBI9113529.1"/>
    </source>
</evidence>
<comment type="similarity">
    <text evidence="1 3">Belongs to the type-B carboxylesterase/lipase family.</text>
</comment>
<protein>
    <recommendedName>
        <fullName evidence="3">Carboxylic ester hydrolase</fullName>
        <ecNumber evidence="3">3.1.1.-</ecNumber>
    </recommendedName>
</protein>
<reference evidence="6" key="1">
    <citation type="submission" date="2020-12" db="EMBL/GenBank/DDBJ databases">
        <title>Sanguibacter suaedae sp. nov., isolated from Suaeda aralocaspica.</title>
        <authorList>
            <person name="Ma Q."/>
        </authorList>
    </citation>
    <scope>NUCLEOTIDE SEQUENCE</scope>
    <source>
        <strain evidence="6">YZGR15</strain>
    </source>
</reference>
<evidence type="ECO:0000259" key="5">
    <source>
        <dbReference type="Pfam" id="PF00135"/>
    </source>
</evidence>
<evidence type="ECO:0000313" key="7">
    <source>
        <dbReference type="Proteomes" id="UP000602087"/>
    </source>
</evidence>
<dbReference type="AlphaFoldDB" id="A0A934IAY4"/>
<evidence type="ECO:0000256" key="3">
    <source>
        <dbReference type="RuleBase" id="RU361235"/>
    </source>
</evidence>
<organism evidence="6 7">
    <name type="scientific">Sanguibacter suaedae</name>
    <dbReference type="NCBI Taxonomy" id="2795737"/>
    <lineage>
        <taxon>Bacteria</taxon>
        <taxon>Bacillati</taxon>
        <taxon>Actinomycetota</taxon>
        <taxon>Actinomycetes</taxon>
        <taxon>Micrococcales</taxon>
        <taxon>Sanguibacteraceae</taxon>
        <taxon>Sanguibacter</taxon>
    </lineage>
</organism>
<evidence type="ECO:0000256" key="2">
    <source>
        <dbReference type="ARBA" id="ARBA00022801"/>
    </source>
</evidence>
<dbReference type="PROSITE" id="PS00122">
    <property type="entry name" value="CARBOXYLESTERASE_B_1"/>
    <property type="match status" value="1"/>
</dbReference>
<evidence type="ECO:0000256" key="1">
    <source>
        <dbReference type="ARBA" id="ARBA00005964"/>
    </source>
</evidence>
<dbReference type="Gene3D" id="3.40.50.1820">
    <property type="entry name" value="alpha/beta hydrolase"/>
    <property type="match status" value="1"/>
</dbReference>
<keyword evidence="7" id="KW-1185">Reference proteome</keyword>
<feature type="domain" description="Carboxylesterase type B" evidence="5">
    <location>
        <begin position="73"/>
        <end position="541"/>
    </location>
</feature>
<dbReference type="SUPFAM" id="SSF53474">
    <property type="entry name" value="alpha/beta-Hydrolases"/>
    <property type="match status" value="1"/>
</dbReference>